<keyword evidence="1" id="KW-1133">Transmembrane helix</keyword>
<dbReference type="PANTHER" id="PTHR19229">
    <property type="entry name" value="ATP-BINDING CASSETTE TRANSPORTER SUBFAMILY A ABCA"/>
    <property type="match status" value="1"/>
</dbReference>
<dbReference type="GO" id="GO:0005319">
    <property type="term" value="F:lipid transporter activity"/>
    <property type="evidence" value="ECO:0007669"/>
    <property type="project" value="TreeGrafter"/>
</dbReference>
<reference evidence="3 4" key="1">
    <citation type="submission" date="2019-01" db="EMBL/GenBank/DDBJ databases">
        <title>A draft genome assembly of the solar-powered sea slug Elysia chlorotica.</title>
        <authorList>
            <person name="Cai H."/>
            <person name="Li Q."/>
            <person name="Fang X."/>
            <person name="Li J."/>
            <person name="Curtis N.E."/>
            <person name="Altenburger A."/>
            <person name="Shibata T."/>
            <person name="Feng M."/>
            <person name="Maeda T."/>
            <person name="Schwartz J.A."/>
            <person name="Shigenobu S."/>
            <person name="Lundholm N."/>
            <person name="Nishiyama T."/>
            <person name="Yang H."/>
            <person name="Hasebe M."/>
            <person name="Li S."/>
            <person name="Pierce S.K."/>
            <person name="Wang J."/>
        </authorList>
    </citation>
    <scope>NUCLEOTIDE SEQUENCE [LARGE SCALE GENOMIC DNA]</scope>
    <source>
        <strain evidence="3">EC2010</strain>
        <tissue evidence="3">Whole organism of an adult</tissue>
    </source>
</reference>
<dbReference type="GO" id="GO:0005524">
    <property type="term" value="F:ATP binding"/>
    <property type="evidence" value="ECO:0007669"/>
    <property type="project" value="InterPro"/>
</dbReference>
<protein>
    <recommendedName>
        <fullName evidence="2">ABC transporter domain-containing protein</fullName>
    </recommendedName>
</protein>
<proteinExistence type="predicted"/>
<feature type="domain" description="ABC transporter" evidence="2">
    <location>
        <begin position="217"/>
        <end position="448"/>
    </location>
</feature>
<accession>A0A3S1BTV5</accession>
<keyword evidence="1" id="KW-0472">Membrane</keyword>
<dbReference type="PROSITE" id="PS50893">
    <property type="entry name" value="ABC_TRANSPORTER_2"/>
    <property type="match status" value="1"/>
</dbReference>
<comment type="caution">
    <text evidence="3">The sequence shown here is derived from an EMBL/GenBank/DDBJ whole genome shotgun (WGS) entry which is preliminary data.</text>
</comment>
<gene>
    <name evidence="3" type="ORF">EGW08_003716</name>
</gene>
<dbReference type="Proteomes" id="UP000271974">
    <property type="component" value="Unassembled WGS sequence"/>
</dbReference>
<dbReference type="InterPro" id="IPR026082">
    <property type="entry name" value="ABCA"/>
</dbReference>
<dbReference type="STRING" id="188477.A0A3S1BTV5"/>
<dbReference type="GO" id="GO:0016887">
    <property type="term" value="F:ATP hydrolysis activity"/>
    <property type="evidence" value="ECO:0007669"/>
    <property type="project" value="InterPro"/>
</dbReference>
<feature type="transmembrane region" description="Helical" evidence="1">
    <location>
        <begin position="156"/>
        <end position="178"/>
    </location>
</feature>
<evidence type="ECO:0000256" key="1">
    <source>
        <dbReference type="SAM" id="Phobius"/>
    </source>
</evidence>
<feature type="transmembrane region" description="Helical" evidence="1">
    <location>
        <begin position="48"/>
        <end position="67"/>
    </location>
</feature>
<dbReference type="GO" id="GO:0140359">
    <property type="term" value="F:ABC-type transporter activity"/>
    <property type="evidence" value="ECO:0007669"/>
    <property type="project" value="InterPro"/>
</dbReference>
<sequence length="532" mass="59925">MGVSLGLNYTANLIVLDLFLLAILVSFAFAFSTPFFGNVPIVYSSDPVVRMVFMICYVGSFSSYCCLGSVLFHKAATCVMFTCFLFIISVYLDMNWNPPPFLDRALLIFSVAGTQKGITALINLEKTVDGIHWSNINLELTTEDNHIICVMREMRILLISIPLQLIAAALVILFSSRLKTAEIRFRKRLWGRRSVIGQVEQNMAHYEAHHEEGEACAVFEHLHTDGADGRATLRDINWTIQKGEVSIALGLENSGRLAILAVIYGDTTPIYGTASVFGLDLMKHPTKIIRDCGVSNRGATGLFMNLTVRDNFRVFSKIRHCCQQRVRHNRDSLINDAGLKSLLDTQVWKLREEDRVALKVALAFLGDSLLVILEDPTKDQEIHTKMRLWNLIKNHSKGRTVLISTMCMTEAQMIGDRITIFMDGQIHCSGSVRYIKSFFGTGYYLDIVKKRRADSKNISLICREYCPDCVLVEETNKRSMFLLPCTSDMGNVEDLLDFLEANQAKLQIASYDLQGSRLENAFVNLTTAFVYI</sequence>
<name>A0A3S1BTV5_ELYCH</name>
<dbReference type="InterPro" id="IPR027417">
    <property type="entry name" value="P-loop_NTPase"/>
</dbReference>
<evidence type="ECO:0000313" key="3">
    <source>
        <dbReference type="EMBL" id="RUS88540.1"/>
    </source>
</evidence>
<dbReference type="EMBL" id="RQTK01000080">
    <property type="protein sequence ID" value="RUS88540.1"/>
    <property type="molecule type" value="Genomic_DNA"/>
</dbReference>
<dbReference type="GO" id="GO:0016020">
    <property type="term" value="C:membrane"/>
    <property type="evidence" value="ECO:0007669"/>
    <property type="project" value="InterPro"/>
</dbReference>
<dbReference type="AlphaFoldDB" id="A0A3S1BTV5"/>
<dbReference type="Gene3D" id="3.40.50.300">
    <property type="entry name" value="P-loop containing nucleotide triphosphate hydrolases"/>
    <property type="match status" value="1"/>
</dbReference>
<dbReference type="SUPFAM" id="SSF52540">
    <property type="entry name" value="P-loop containing nucleoside triphosphate hydrolases"/>
    <property type="match status" value="1"/>
</dbReference>
<dbReference type="Pfam" id="PF00005">
    <property type="entry name" value="ABC_tran"/>
    <property type="match status" value="1"/>
</dbReference>
<dbReference type="OrthoDB" id="77006at2759"/>
<organism evidence="3 4">
    <name type="scientific">Elysia chlorotica</name>
    <name type="common">Eastern emerald elysia</name>
    <name type="synonym">Sea slug</name>
    <dbReference type="NCBI Taxonomy" id="188477"/>
    <lineage>
        <taxon>Eukaryota</taxon>
        <taxon>Metazoa</taxon>
        <taxon>Spiralia</taxon>
        <taxon>Lophotrochozoa</taxon>
        <taxon>Mollusca</taxon>
        <taxon>Gastropoda</taxon>
        <taxon>Heterobranchia</taxon>
        <taxon>Euthyneura</taxon>
        <taxon>Panpulmonata</taxon>
        <taxon>Sacoglossa</taxon>
        <taxon>Placobranchoidea</taxon>
        <taxon>Plakobranchidae</taxon>
        <taxon>Elysia</taxon>
    </lineage>
</organism>
<dbReference type="InterPro" id="IPR003439">
    <property type="entry name" value="ABC_transporter-like_ATP-bd"/>
</dbReference>
<keyword evidence="4" id="KW-1185">Reference proteome</keyword>
<evidence type="ECO:0000313" key="4">
    <source>
        <dbReference type="Proteomes" id="UP000271974"/>
    </source>
</evidence>
<evidence type="ECO:0000259" key="2">
    <source>
        <dbReference type="PROSITE" id="PS50893"/>
    </source>
</evidence>
<keyword evidence="1" id="KW-0812">Transmembrane</keyword>
<feature type="transmembrane region" description="Helical" evidence="1">
    <location>
        <begin position="12"/>
        <end position="36"/>
    </location>
</feature>